<organism evidence="3 4">
    <name type="scientific">Synechococcus sp. (strain ATCC 27144 / PCC 6301 / SAUG 1402/1)</name>
    <name type="common">Anacystis nidulans</name>
    <dbReference type="NCBI Taxonomy" id="269084"/>
    <lineage>
        <taxon>Bacteria</taxon>
        <taxon>Bacillati</taxon>
        <taxon>Cyanobacteriota</taxon>
        <taxon>Cyanophyceae</taxon>
        <taxon>Synechococcales</taxon>
        <taxon>Synechococcaceae</taxon>
        <taxon>Synechococcus</taxon>
    </lineage>
</organism>
<dbReference type="HAMAP" id="MF_01074">
    <property type="entry name" value="LarC"/>
    <property type="match status" value="1"/>
</dbReference>
<dbReference type="KEGG" id="syc:syc1752_c"/>
<dbReference type="GO" id="GO:0016829">
    <property type="term" value="F:lyase activity"/>
    <property type="evidence" value="ECO:0007669"/>
    <property type="project" value="UniProtKB-UniRule"/>
</dbReference>
<name>A0A0H3K407_SYNP6</name>
<dbReference type="NCBIfam" id="TIGR00299">
    <property type="entry name" value="nickel pincer cofactor biosynthesis protein LarC"/>
    <property type="match status" value="1"/>
</dbReference>
<gene>
    <name evidence="3" type="ordered locus">syc1752_c</name>
</gene>
<dbReference type="eggNOG" id="COG1641">
    <property type="taxonomic scope" value="Bacteria"/>
</dbReference>
<comment type="similarity">
    <text evidence="2">Belongs to the LarC family.</text>
</comment>
<reference evidence="3 4" key="1">
    <citation type="journal article" date="2007" name="Photosyn. Res.">
        <title>Complete nucleotide sequence of the freshwater unicellular cyanobacterium Synechococcus elongatus PCC 6301 chromosome: gene content and organization.</title>
        <authorList>
            <person name="Sugita C."/>
            <person name="Ogata K."/>
            <person name="Shikata M."/>
            <person name="Jikuya H."/>
            <person name="Takano J."/>
            <person name="Furumichi M."/>
            <person name="Kanehisa M."/>
            <person name="Omata T."/>
            <person name="Sugiura M."/>
            <person name="Sugita M."/>
        </authorList>
    </citation>
    <scope>NUCLEOTIDE SEQUENCE [LARGE SCALE GENOMIC DNA]</scope>
    <source>
        <strain evidence="4">ATCC 27144 / PCC 6301 / SAUG 1402/1</strain>
    </source>
</reference>
<evidence type="ECO:0000256" key="2">
    <source>
        <dbReference type="HAMAP-Rule" id="MF_01074"/>
    </source>
</evidence>
<sequence>MNAVVLRHGPFPRMTQIAYFDCPTGIAGNMCLGALVDAGVPLSYLEQQLQRLSLSEPYQLVATPVLRQGMAATYVEVQIEAAPHAHRHLSHIVALIEAAGLPDRVRDWSIAVFQQLAIAEAAVHGVTPEQVHFHEVGATDAIVDIVGTCLGLDYLGIEAVYCSALPTGGGTVKAAHGQLSVPVPAVLRLWQLRQVPVYSNGIERELVTPTGAAIAVTLAKSFGPPPSLQLQKTGWGAGSHDLPIPNLLKLWIGTASDLVMTPQSPEGSLETVQVIETQIDDCSPQVLAYVSEQLLAQGALEVFSQAITMKKGRLGTLLTIICQPDQQAACETILFRETTTIGLRFRREQRRVLPRRRDRVQTPWGEVRVKVAGDPQSPLTVQPEYEDCRAIAQAQQIALHHIQTVAQQQWQQENA</sequence>
<proteinExistence type="inferred from homology"/>
<protein>
    <recommendedName>
        <fullName evidence="2">Putative nickel insertion protein</fullName>
    </recommendedName>
</protein>
<dbReference type="GO" id="GO:0016151">
    <property type="term" value="F:nickel cation binding"/>
    <property type="evidence" value="ECO:0007669"/>
    <property type="project" value="UniProtKB-UniRule"/>
</dbReference>
<dbReference type="Gene3D" id="3.30.70.1380">
    <property type="entry name" value="Transcriptional regulatory protein pf0864 domain like"/>
    <property type="match status" value="1"/>
</dbReference>
<evidence type="ECO:0000313" key="3">
    <source>
        <dbReference type="EMBL" id="BAD79942.1"/>
    </source>
</evidence>
<evidence type="ECO:0000256" key="1">
    <source>
        <dbReference type="ARBA" id="ARBA00022596"/>
    </source>
</evidence>
<dbReference type="Pfam" id="PF01969">
    <property type="entry name" value="Ni_insertion"/>
    <property type="match status" value="1"/>
</dbReference>
<dbReference type="Gene3D" id="3.10.20.300">
    <property type="entry name" value="mk0293 like domain"/>
    <property type="match status" value="1"/>
</dbReference>
<evidence type="ECO:0000313" key="4">
    <source>
        <dbReference type="Proteomes" id="UP000001175"/>
    </source>
</evidence>
<dbReference type="EMBL" id="AP008231">
    <property type="protein sequence ID" value="BAD79942.1"/>
    <property type="molecule type" value="Genomic_DNA"/>
</dbReference>
<dbReference type="PANTHER" id="PTHR36566:SF1">
    <property type="entry name" value="PYRIDINIUM-3,5-BISTHIOCARBOXYLIC ACID MONONUCLEOTIDE NICKEL INSERTION PROTEIN"/>
    <property type="match status" value="1"/>
</dbReference>
<dbReference type="PANTHER" id="PTHR36566">
    <property type="entry name" value="NICKEL INSERTION PROTEIN-RELATED"/>
    <property type="match status" value="1"/>
</dbReference>
<keyword evidence="2" id="KW-0456">Lyase</keyword>
<accession>A0A0H3K407</accession>
<keyword evidence="1 2" id="KW-0533">Nickel</keyword>
<dbReference type="AlphaFoldDB" id="A0A0H3K407"/>
<dbReference type="InterPro" id="IPR002822">
    <property type="entry name" value="Ni_insertion"/>
</dbReference>
<dbReference type="Proteomes" id="UP000001175">
    <property type="component" value="Chromosome"/>
</dbReference>